<protein>
    <submittedName>
        <fullName evidence="3">Uncharacterized protein</fullName>
    </submittedName>
</protein>
<dbReference type="AlphaFoldDB" id="A0A0A8JZ58"/>
<dbReference type="OrthoDB" id="7889159at2"/>
<feature type="region of interest" description="Disordered" evidence="1">
    <location>
        <begin position="80"/>
        <end position="99"/>
    </location>
</feature>
<keyword evidence="4" id="KW-1185">Reference proteome</keyword>
<dbReference type="KEGG" id="mcg:GL4_0152"/>
<dbReference type="EMBL" id="AP014648">
    <property type="protein sequence ID" value="BAQ15622.1"/>
    <property type="molecule type" value="Genomic_DNA"/>
</dbReference>
<name>A0A0A8JZ58_9HYPH</name>
<keyword evidence="2" id="KW-1133">Transmembrane helix</keyword>
<feature type="transmembrane region" description="Helical" evidence="2">
    <location>
        <begin position="42"/>
        <end position="66"/>
    </location>
</feature>
<organism evidence="3 4">
    <name type="scientific">Methyloceanibacter caenitepidi</name>
    <dbReference type="NCBI Taxonomy" id="1384459"/>
    <lineage>
        <taxon>Bacteria</taxon>
        <taxon>Pseudomonadati</taxon>
        <taxon>Pseudomonadota</taxon>
        <taxon>Alphaproteobacteria</taxon>
        <taxon>Hyphomicrobiales</taxon>
        <taxon>Hyphomicrobiaceae</taxon>
        <taxon>Methyloceanibacter</taxon>
    </lineage>
</organism>
<evidence type="ECO:0000256" key="2">
    <source>
        <dbReference type="SAM" id="Phobius"/>
    </source>
</evidence>
<evidence type="ECO:0000313" key="4">
    <source>
        <dbReference type="Proteomes" id="UP000031643"/>
    </source>
</evidence>
<evidence type="ECO:0000313" key="3">
    <source>
        <dbReference type="EMBL" id="BAQ15622.1"/>
    </source>
</evidence>
<reference evidence="3 4" key="1">
    <citation type="submission" date="2014-09" db="EMBL/GenBank/DDBJ databases">
        <title>Genome sequencing of Methyloceanibacter caenitepidi Gela4.</title>
        <authorList>
            <person name="Takeuchi M."/>
            <person name="Susumu S."/>
            <person name="Kamagata Y."/>
            <person name="Oshima K."/>
            <person name="Hattori M."/>
            <person name="Iwasaki W."/>
        </authorList>
    </citation>
    <scope>NUCLEOTIDE SEQUENCE [LARGE SCALE GENOMIC DNA]</scope>
    <source>
        <strain evidence="3 4">Gela4</strain>
    </source>
</reference>
<sequence>MSNTNELPTRSRIGLVIYGITDAVLFGIGLIVLLSIESFSRHLWIGIPIVVVASALLAWPISLLIVPRLRKPLWRRRQLADAGAPVGTPEERRELSTND</sequence>
<feature type="transmembrane region" description="Helical" evidence="2">
    <location>
        <begin position="12"/>
        <end position="36"/>
    </location>
</feature>
<keyword evidence="2" id="KW-0812">Transmembrane</keyword>
<keyword evidence="2" id="KW-0472">Membrane</keyword>
<dbReference type="Proteomes" id="UP000031643">
    <property type="component" value="Chromosome"/>
</dbReference>
<accession>A0A0A8JZ58</accession>
<evidence type="ECO:0000256" key="1">
    <source>
        <dbReference type="SAM" id="MobiDB-lite"/>
    </source>
</evidence>
<proteinExistence type="predicted"/>
<dbReference type="RefSeq" id="WP_045363466.1">
    <property type="nucleotide sequence ID" value="NZ_AP014648.1"/>
</dbReference>
<feature type="compositionally biased region" description="Basic and acidic residues" evidence="1">
    <location>
        <begin position="89"/>
        <end position="99"/>
    </location>
</feature>
<gene>
    <name evidence="3" type="ORF">GL4_0152</name>
</gene>
<dbReference type="HOGENOM" id="CLU_181472_0_0_5"/>